<protein>
    <recommendedName>
        <fullName evidence="3">Lipoprotein</fullName>
    </recommendedName>
</protein>
<evidence type="ECO:0000313" key="1">
    <source>
        <dbReference type="EMBL" id="TCC51253.1"/>
    </source>
</evidence>
<dbReference type="AlphaFoldDB" id="A0A4R0JUW8"/>
<comment type="caution">
    <text evidence="1">The sequence shown here is derived from an EMBL/GenBank/DDBJ whole genome shotgun (WGS) entry which is preliminary data.</text>
</comment>
<gene>
    <name evidence="1" type="ORF">E0H75_14120</name>
</gene>
<dbReference type="OrthoDB" id="3698866at2"/>
<name>A0A4R0JUW8_9ACTN</name>
<evidence type="ECO:0000313" key="2">
    <source>
        <dbReference type="Proteomes" id="UP000293342"/>
    </source>
</evidence>
<evidence type="ECO:0008006" key="3">
    <source>
        <dbReference type="Google" id="ProtNLM"/>
    </source>
</evidence>
<keyword evidence="2" id="KW-1185">Reference proteome</keyword>
<reference evidence="1 2" key="1">
    <citation type="submission" date="2019-02" db="EMBL/GenBank/DDBJ databases">
        <title>Kribbella capetownensis sp. nov. and Kribbella speibonae sp. nov., isolated from soil.</title>
        <authorList>
            <person name="Curtis S.M."/>
            <person name="Norton I."/>
            <person name="Everest G.J."/>
            <person name="Meyers P.R."/>
        </authorList>
    </citation>
    <scope>NUCLEOTIDE SEQUENCE [LARGE SCALE GENOMIC DNA]</scope>
    <source>
        <strain evidence="1 2">YM53</strain>
    </source>
</reference>
<proteinExistence type="predicted"/>
<accession>A0A4R0JUW8</accession>
<organism evidence="1 2">
    <name type="scientific">Kribbella capetownensis</name>
    <dbReference type="NCBI Taxonomy" id="1572659"/>
    <lineage>
        <taxon>Bacteria</taxon>
        <taxon>Bacillati</taxon>
        <taxon>Actinomycetota</taxon>
        <taxon>Actinomycetes</taxon>
        <taxon>Propionibacteriales</taxon>
        <taxon>Kribbellaceae</taxon>
        <taxon>Kribbella</taxon>
    </lineage>
</organism>
<dbReference type="Proteomes" id="UP000293342">
    <property type="component" value="Unassembled WGS sequence"/>
</dbReference>
<dbReference type="EMBL" id="SJKD01000002">
    <property type="protein sequence ID" value="TCC51253.1"/>
    <property type="molecule type" value="Genomic_DNA"/>
</dbReference>
<dbReference type="PROSITE" id="PS51257">
    <property type="entry name" value="PROKAR_LIPOPROTEIN"/>
    <property type="match status" value="1"/>
</dbReference>
<sequence length="174" mass="18904">MGGRWLVRGAMAMVAVVSLSGCDFTQLSFRVDDRLHFAGPEARSTVGTPVKVSWTMDEFWIAADGSEPPSDQAGYFAVFVDQKPVKPGHTMDDVADGDAACEESPTCPDQDYLTKHDVYTTTSGEIAIPTIPDLPGSEEKVQLHTITVVLMDTSGHRIGESAWDLEVRVRKAGF</sequence>
<dbReference type="RefSeq" id="WP_131513937.1">
    <property type="nucleotide sequence ID" value="NZ_SJKD01000002.1"/>
</dbReference>